<dbReference type="InterPro" id="IPR033116">
    <property type="entry name" value="TRYPSIN_SER"/>
</dbReference>
<feature type="signal peptide" evidence="15">
    <location>
        <begin position="1"/>
        <end position="21"/>
    </location>
</feature>
<dbReference type="InterPro" id="IPR001314">
    <property type="entry name" value="Peptidase_S1A"/>
</dbReference>
<keyword evidence="6 14" id="KW-0378">Hydrolase</keyword>
<evidence type="ECO:0000313" key="17">
    <source>
        <dbReference type="EMBL" id="CAG6480930.1"/>
    </source>
</evidence>
<dbReference type="Gene3D" id="2.40.10.10">
    <property type="entry name" value="Trypsin-like serine proteases"/>
    <property type="match status" value="1"/>
</dbReference>
<evidence type="ECO:0000256" key="5">
    <source>
        <dbReference type="ARBA" id="ARBA00022757"/>
    </source>
</evidence>
<dbReference type="InterPro" id="IPR001254">
    <property type="entry name" value="Trypsin_dom"/>
</dbReference>
<comment type="catalytic activity">
    <reaction evidence="11">
        <text>Preferential cleavage: Arg-|-Xaa, Lys-|-Xaa.</text>
        <dbReference type="EC" id="3.4.21.4"/>
    </reaction>
</comment>
<dbReference type="PRINTS" id="PR00722">
    <property type="entry name" value="CHYMOTRYPSIN"/>
</dbReference>
<dbReference type="PANTHER" id="PTHR24276:SF97">
    <property type="entry name" value="GH13245P2-RELATED"/>
    <property type="match status" value="1"/>
</dbReference>
<dbReference type="GO" id="GO:0006508">
    <property type="term" value="P:proteolysis"/>
    <property type="evidence" value="ECO:0007669"/>
    <property type="project" value="UniProtKB-KW"/>
</dbReference>
<evidence type="ECO:0000256" key="3">
    <source>
        <dbReference type="ARBA" id="ARBA00022670"/>
    </source>
</evidence>
<dbReference type="PANTHER" id="PTHR24276">
    <property type="entry name" value="POLYSERASE-RELATED"/>
    <property type="match status" value="1"/>
</dbReference>
<evidence type="ECO:0000256" key="6">
    <source>
        <dbReference type="ARBA" id="ARBA00022801"/>
    </source>
</evidence>
<evidence type="ECO:0000256" key="13">
    <source>
        <dbReference type="ARBA" id="ARBA00060213"/>
    </source>
</evidence>
<evidence type="ECO:0000256" key="10">
    <source>
        <dbReference type="ARBA" id="ARBA00024195"/>
    </source>
</evidence>
<evidence type="ECO:0000256" key="11">
    <source>
        <dbReference type="ARBA" id="ARBA00036320"/>
    </source>
</evidence>
<dbReference type="GO" id="GO:0005576">
    <property type="term" value="C:extracellular region"/>
    <property type="evidence" value="ECO:0007669"/>
    <property type="project" value="UniProtKB-SubCell"/>
</dbReference>
<dbReference type="InterPro" id="IPR009003">
    <property type="entry name" value="Peptidase_S1_PA"/>
</dbReference>
<comment type="function">
    <text evidence="13">Major function may be to aid in digestion of the blood meal.</text>
</comment>
<dbReference type="PROSITE" id="PS50240">
    <property type="entry name" value="TRYPSIN_DOM"/>
    <property type="match status" value="1"/>
</dbReference>
<dbReference type="GO" id="GO:0007586">
    <property type="term" value="P:digestion"/>
    <property type="evidence" value="ECO:0007669"/>
    <property type="project" value="UniProtKB-KW"/>
</dbReference>
<evidence type="ECO:0000256" key="9">
    <source>
        <dbReference type="ARBA" id="ARBA00023157"/>
    </source>
</evidence>
<evidence type="ECO:0000256" key="15">
    <source>
        <dbReference type="SAM" id="SignalP"/>
    </source>
</evidence>
<dbReference type="PROSITE" id="PS00134">
    <property type="entry name" value="TRYPSIN_HIS"/>
    <property type="match status" value="1"/>
</dbReference>
<evidence type="ECO:0000256" key="14">
    <source>
        <dbReference type="RuleBase" id="RU363034"/>
    </source>
</evidence>
<comment type="similarity">
    <text evidence="10">Belongs to the peptidase S1 family. CLIP subfamily.</text>
</comment>
<evidence type="ECO:0000259" key="16">
    <source>
        <dbReference type="PROSITE" id="PS50240"/>
    </source>
</evidence>
<dbReference type="InterPro" id="IPR018114">
    <property type="entry name" value="TRYPSIN_HIS"/>
</dbReference>
<dbReference type="AlphaFoldDB" id="A0A8D8FRZ7"/>
<dbReference type="Pfam" id="PF00089">
    <property type="entry name" value="Trypsin"/>
    <property type="match status" value="1"/>
</dbReference>
<dbReference type="SUPFAM" id="SSF50494">
    <property type="entry name" value="Trypsin-like serine proteases"/>
    <property type="match status" value="1"/>
</dbReference>
<dbReference type="EMBL" id="HBUE01089684">
    <property type="protein sequence ID" value="CAG6480930.1"/>
    <property type="molecule type" value="Transcribed_RNA"/>
</dbReference>
<evidence type="ECO:0000256" key="4">
    <source>
        <dbReference type="ARBA" id="ARBA00022729"/>
    </source>
</evidence>
<feature type="domain" description="Peptidase S1" evidence="16">
    <location>
        <begin position="23"/>
        <end position="251"/>
    </location>
</feature>
<proteinExistence type="inferred from homology"/>
<evidence type="ECO:0000256" key="1">
    <source>
        <dbReference type="ARBA" id="ARBA00004613"/>
    </source>
</evidence>
<protein>
    <recommendedName>
        <fullName evidence="12">trypsin</fullName>
        <ecNumber evidence="12">3.4.21.4</ecNumber>
    </recommendedName>
</protein>
<keyword evidence="5" id="KW-0222">Digestion</keyword>
<dbReference type="InterPro" id="IPR043504">
    <property type="entry name" value="Peptidase_S1_PA_chymotrypsin"/>
</dbReference>
<accession>A0A8D8FRZ7</accession>
<evidence type="ECO:0000256" key="12">
    <source>
        <dbReference type="ARBA" id="ARBA00038868"/>
    </source>
</evidence>
<keyword evidence="4 15" id="KW-0732">Signal</keyword>
<dbReference type="PROSITE" id="PS00135">
    <property type="entry name" value="TRYPSIN_SER"/>
    <property type="match status" value="1"/>
</dbReference>
<dbReference type="CDD" id="cd00190">
    <property type="entry name" value="Tryp_SPc"/>
    <property type="match status" value="1"/>
</dbReference>
<dbReference type="FunFam" id="2.40.10.10:FF:000077">
    <property type="entry name" value="Predicted protein"/>
    <property type="match status" value="1"/>
</dbReference>
<feature type="chain" id="PRO_5034021686" description="trypsin" evidence="15">
    <location>
        <begin position="22"/>
        <end position="252"/>
    </location>
</feature>
<keyword evidence="7 14" id="KW-0720">Serine protease</keyword>
<keyword evidence="8" id="KW-0865">Zymogen</keyword>
<keyword evidence="3 14" id="KW-0645">Protease</keyword>
<evidence type="ECO:0000256" key="7">
    <source>
        <dbReference type="ARBA" id="ARBA00022825"/>
    </source>
</evidence>
<comment type="subcellular location">
    <subcellularLocation>
        <location evidence="1">Secreted</location>
    </subcellularLocation>
</comment>
<keyword evidence="9" id="KW-1015">Disulfide bond</keyword>
<dbReference type="GO" id="GO:0004252">
    <property type="term" value="F:serine-type endopeptidase activity"/>
    <property type="evidence" value="ECO:0007669"/>
    <property type="project" value="UniProtKB-EC"/>
</dbReference>
<name>A0A8D8FRZ7_CULPI</name>
<sequence length="252" mass="26977">MIRSVVLIIAAFAALQTTVESRIVNGKVVEIRDYPHQVALLDPTDPEEGQFCGGSIVAERWVLTAGHCVWSLLVSQVAIRAGSSYHARGGQLIAVTRKVIHPDYNSVTFDRDYALLNLAKPLTLNDNVAIANLVDAGEAFQPGTVCTVSGWGMTLYNGPAHQLRAVDVPIADHDRCRKNYDSKHVVTSYMLCAGYDAGGKDACLGDSGGPLTCSGKVVGVVSVGWGCAARDLYGIYADVAKARDWIQSQINA</sequence>
<evidence type="ECO:0000256" key="2">
    <source>
        <dbReference type="ARBA" id="ARBA00022525"/>
    </source>
</evidence>
<dbReference type="EC" id="3.4.21.4" evidence="12"/>
<dbReference type="InterPro" id="IPR050430">
    <property type="entry name" value="Peptidase_S1"/>
</dbReference>
<reference evidence="17" key="1">
    <citation type="submission" date="2021-05" db="EMBL/GenBank/DDBJ databases">
        <authorList>
            <person name="Alioto T."/>
            <person name="Alioto T."/>
            <person name="Gomez Garrido J."/>
        </authorList>
    </citation>
    <scope>NUCLEOTIDE SEQUENCE</scope>
</reference>
<evidence type="ECO:0000256" key="8">
    <source>
        <dbReference type="ARBA" id="ARBA00023145"/>
    </source>
</evidence>
<keyword evidence="2" id="KW-0964">Secreted</keyword>
<dbReference type="SMART" id="SM00020">
    <property type="entry name" value="Tryp_SPc"/>
    <property type="match status" value="1"/>
</dbReference>
<organism evidence="17">
    <name type="scientific">Culex pipiens</name>
    <name type="common">House mosquito</name>
    <dbReference type="NCBI Taxonomy" id="7175"/>
    <lineage>
        <taxon>Eukaryota</taxon>
        <taxon>Metazoa</taxon>
        <taxon>Ecdysozoa</taxon>
        <taxon>Arthropoda</taxon>
        <taxon>Hexapoda</taxon>
        <taxon>Insecta</taxon>
        <taxon>Pterygota</taxon>
        <taxon>Neoptera</taxon>
        <taxon>Endopterygota</taxon>
        <taxon>Diptera</taxon>
        <taxon>Nematocera</taxon>
        <taxon>Culicoidea</taxon>
        <taxon>Culicidae</taxon>
        <taxon>Culicinae</taxon>
        <taxon>Culicini</taxon>
        <taxon>Culex</taxon>
        <taxon>Culex</taxon>
    </lineage>
</organism>